<dbReference type="InterPro" id="IPR038444">
    <property type="entry name" value="DUF465_sf"/>
</dbReference>
<dbReference type="EMBL" id="NFZT01000001">
    <property type="protein sequence ID" value="OWV33260.1"/>
    <property type="molecule type" value="Genomic_DNA"/>
</dbReference>
<dbReference type="OrthoDB" id="7392037at2"/>
<proteinExistence type="predicted"/>
<dbReference type="Pfam" id="PF04325">
    <property type="entry name" value="DUF465"/>
    <property type="match status" value="1"/>
</dbReference>
<dbReference type="RefSeq" id="WP_088712046.1">
    <property type="nucleotide sequence ID" value="NZ_NFZT01000001.1"/>
</dbReference>
<evidence type="ECO:0000313" key="1">
    <source>
        <dbReference type="EMBL" id="OWV33260.1"/>
    </source>
</evidence>
<dbReference type="Proteomes" id="UP000198462">
    <property type="component" value="Unassembled WGS sequence"/>
</dbReference>
<dbReference type="AlphaFoldDB" id="A0A219B4D9"/>
<evidence type="ECO:0000313" key="2">
    <source>
        <dbReference type="Proteomes" id="UP000198462"/>
    </source>
</evidence>
<protein>
    <submittedName>
        <fullName evidence="1">DUF465 domain-containing protein</fullName>
    </submittedName>
</protein>
<keyword evidence="2" id="KW-1185">Reference proteome</keyword>
<accession>A0A219B4D9</accession>
<organism evidence="1 2">
    <name type="scientific">Pacificimonas flava</name>
    <dbReference type="NCBI Taxonomy" id="1234595"/>
    <lineage>
        <taxon>Bacteria</taxon>
        <taxon>Pseudomonadati</taxon>
        <taxon>Pseudomonadota</taxon>
        <taxon>Alphaproteobacteria</taxon>
        <taxon>Sphingomonadales</taxon>
        <taxon>Sphingosinicellaceae</taxon>
        <taxon>Pacificimonas</taxon>
    </lineage>
</organism>
<dbReference type="Gene3D" id="6.10.280.50">
    <property type="match status" value="1"/>
</dbReference>
<name>A0A219B4D9_9SPHN</name>
<sequence length="51" mass="5777">MGQAYTEALNKKHARLESEIAAEELRPHPDDALIHKLKREKLKLKDALNAA</sequence>
<reference evidence="2" key="1">
    <citation type="submission" date="2017-05" db="EMBL/GenBank/DDBJ databases">
        <authorList>
            <person name="Lin X."/>
        </authorList>
    </citation>
    <scope>NUCLEOTIDE SEQUENCE [LARGE SCALE GENOMIC DNA]</scope>
    <source>
        <strain evidence="2">JLT2012</strain>
    </source>
</reference>
<gene>
    <name evidence="1" type="ORF">B5C34_07165</name>
</gene>
<dbReference type="InterPro" id="IPR007420">
    <property type="entry name" value="DUF465"/>
</dbReference>
<comment type="caution">
    <text evidence="1">The sequence shown here is derived from an EMBL/GenBank/DDBJ whole genome shotgun (WGS) entry which is preliminary data.</text>
</comment>